<dbReference type="InterPro" id="IPR037214">
    <property type="entry name" value="TROVE_dom_sf"/>
</dbReference>
<comment type="caution">
    <text evidence="9">The sequence shown here is derived from an EMBL/GenBank/DDBJ whole genome shotgun (WGS) entry which is preliminary data.</text>
</comment>
<protein>
    <submittedName>
        <fullName evidence="9">TROVE domain-containing protein</fullName>
    </submittedName>
</protein>
<evidence type="ECO:0000259" key="8">
    <source>
        <dbReference type="PROSITE" id="PS50988"/>
    </source>
</evidence>
<keyword evidence="5" id="KW-0694">RNA-binding</keyword>
<dbReference type="EMBL" id="DQZR01000175">
    <property type="protein sequence ID" value="HDM36408.1"/>
    <property type="molecule type" value="Genomic_DNA"/>
</dbReference>
<dbReference type="PROSITE" id="PS50988">
    <property type="entry name" value="TROVE"/>
    <property type="match status" value="1"/>
</dbReference>
<organism evidence="9">
    <name type="scientific">Candidatus Syntropharchaeum butanivorans</name>
    <dbReference type="NCBI Taxonomy" id="1839936"/>
    <lineage>
        <taxon>Archaea</taxon>
        <taxon>Methanobacteriati</taxon>
        <taxon>Methanobacteriota</taxon>
        <taxon>Stenosarchaea group</taxon>
        <taxon>Methanomicrobia</taxon>
        <taxon>Methanosarcinales</taxon>
        <taxon>ANME-2 cluster</taxon>
        <taxon>Candidatus Syntropharchaeum</taxon>
    </lineage>
</organism>
<dbReference type="Gene3D" id="3.40.50.410">
    <property type="entry name" value="von Willebrand factor, type A domain"/>
    <property type="match status" value="1"/>
</dbReference>
<dbReference type="PANTHER" id="PTHR14202">
    <property type="entry name" value="60 KDA RIBONUCLEOPROTEIN SSA/RO"/>
    <property type="match status" value="1"/>
</dbReference>
<comment type="subcellular location">
    <subcellularLocation>
        <location evidence="1">Cytoplasm</location>
    </subcellularLocation>
</comment>
<sequence>MKRNMERIERERTLPKPDRLNREGFPAYERTVEEDVLAVLTTGSTANLFYARATENVKEMLDVLRKCEDLEFLAKAVIYAREKGFTRTLPIAGLVEISRRDPALFRKIADRICQNPHDWQQFIDICRSKTVRQGLGRAVKEVILKAIAGMSEYHAMKYPRAVEDMINISHPHESLNPAIIRYIKKKEHEGEQFRYLKILKTSENEDEIIQAITDGRLPYEVVAGSVKRMTPRIWEALLYQAPYFNLIRNLNNFGRNGVFDSMENLDYAVRRITDEKAIRQSKLFPFRFYVAYQMLGDFRGAERLGNALQIALEKSVTNIPELDGKVAIASDVSGSMSSNLTGDYSVVQCYDLVGLFTGCLVKKCRELPIVLPFEWDVREDIASQVYEKETVMKIASCFGAWGGTSLSAPVEWLIRRREAVDYFIAFTDNEEWVGRSFIEAWTEYREIAPECKAYLVTLLPYRDYPVPPEMNDVHFIFGWSDAVLRYITTDPADQMREVVEIEI</sequence>
<evidence type="ECO:0000256" key="1">
    <source>
        <dbReference type="ARBA" id="ARBA00004496"/>
    </source>
</evidence>
<evidence type="ECO:0000256" key="6">
    <source>
        <dbReference type="ARBA" id="ARBA00023274"/>
    </source>
</evidence>
<name>A0A7C1AVJ5_9EURY</name>
<dbReference type="GO" id="GO:1990904">
    <property type="term" value="C:ribonucleoprotein complex"/>
    <property type="evidence" value="ECO:0007669"/>
    <property type="project" value="UniProtKB-KW"/>
</dbReference>
<evidence type="ECO:0000256" key="4">
    <source>
        <dbReference type="ARBA" id="ARBA00022723"/>
    </source>
</evidence>
<feature type="region of interest" description="Disordered" evidence="7">
    <location>
        <begin position="1"/>
        <end position="22"/>
    </location>
</feature>
<dbReference type="AlphaFoldDB" id="A0A7C1AVJ5"/>
<dbReference type="GO" id="GO:0005737">
    <property type="term" value="C:cytoplasm"/>
    <property type="evidence" value="ECO:0007669"/>
    <property type="project" value="UniProtKB-SubCell"/>
</dbReference>
<dbReference type="Pfam" id="PF25045">
    <property type="entry name" value="vWA_Ro60"/>
    <property type="match status" value="1"/>
</dbReference>
<dbReference type="InterPro" id="IPR036465">
    <property type="entry name" value="vWFA_dom_sf"/>
</dbReference>
<dbReference type="InterPro" id="IPR040322">
    <property type="entry name" value="TROVE2"/>
</dbReference>
<keyword evidence="6" id="KW-0687">Ribonucleoprotein</keyword>
<gene>
    <name evidence="9" type="ORF">ENG09_04045</name>
</gene>
<comment type="similarity">
    <text evidence="2">Belongs to the Ro 60 kDa family.</text>
</comment>
<evidence type="ECO:0000313" key="9">
    <source>
        <dbReference type="EMBL" id="HDM36408.1"/>
    </source>
</evidence>
<reference evidence="9" key="1">
    <citation type="journal article" date="2020" name="mSystems">
        <title>Genome- and Community-Level Interaction Insights into Carbon Utilization and Element Cycling Functions of Hydrothermarchaeota in Hydrothermal Sediment.</title>
        <authorList>
            <person name="Zhou Z."/>
            <person name="Liu Y."/>
            <person name="Xu W."/>
            <person name="Pan J."/>
            <person name="Luo Z.H."/>
            <person name="Li M."/>
        </authorList>
    </citation>
    <scope>NUCLEOTIDE SEQUENCE [LARGE SCALE GENOMIC DNA]</scope>
    <source>
        <strain evidence="9">HyVt-185</strain>
    </source>
</reference>
<accession>A0A7C1AVJ5</accession>
<evidence type="ECO:0000256" key="2">
    <source>
        <dbReference type="ARBA" id="ARBA00007814"/>
    </source>
</evidence>
<dbReference type="Proteomes" id="UP000885863">
    <property type="component" value="Unassembled WGS sequence"/>
</dbReference>
<evidence type="ECO:0000256" key="7">
    <source>
        <dbReference type="SAM" id="MobiDB-lite"/>
    </source>
</evidence>
<keyword evidence="3" id="KW-0963">Cytoplasm</keyword>
<proteinExistence type="inferred from homology"/>
<dbReference type="SUPFAM" id="SSF140864">
    <property type="entry name" value="TROVE domain-like"/>
    <property type="match status" value="1"/>
</dbReference>
<dbReference type="InterPro" id="IPR008858">
    <property type="entry name" value="TROVE_dom"/>
</dbReference>
<dbReference type="InterPro" id="IPR056800">
    <property type="entry name" value="vWA_Ro60"/>
</dbReference>
<evidence type="ECO:0000256" key="5">
    <source>
        <dbReference type="ARBA" id="ARBA00022884"/>
    </source>
</evidence>
<feature type="domain" description="TROVE" evidence="8">
    <location>
        <begin position="19"/>
        <end position="324"/>
    </location>
</feature>
<dbReference type="PANTHER" id="PTHR14202:SF0">
    <property type="entry name" value="RNA-BINDING PROTEIN RO60"/>
    <property type="match status" value="1"/>
</dbReference>
<evidence type="ECO:0000256" key="3">
    <source>
        <dbReference type="ARBA" id="ARBA00022490"/>
    </source>
</evidence>
<dbReference type="GO" id="GO:0046872">
    <property type="term" value="F:metal ion binding"/>
    <property type="evidence" value="ECO:0007669"/>
    <property type="project" value="UniProtKB-KW"/>
</dbReference>
<dbReference type="GO" id="GO:0003723">
    <property type="term" value="F:RNA binding"/>
    <property type="evidence" value="ECO:0007669"/>
    <property type="project" value="UniProtKB-KW"/>
</dbReference>
<dbReference type="SUPFAM" id="SSF53300">
    <property type="entry name" value="vWA-like"/>
    <property type="match status" value="1"/>
</dbReference>
<dbReference type="Pfam" id="PF05731">
    <property type="entry name" value="TROVE"/>
    <property type="match status" value="1"/>
</dbReference>
<keyword evidence="4" id="KW-0479">Metal-binding</keyword>